<comment type="caution">
    <text evidence="2">The sequence shown here is derived from an EMBL/GenBank/DDBJ whole genome shotgun (WGS) entry which is preliminary data.</text>
</comment>
<organism evidence="2">
    <name type="scientific">marine sediment metagenome</name>
    <dbReference type="NCBI Taxonomy" id="412755"/>
    <lineage>
        <taxon>unclassified sequences</taxon>
        <taxon>metagenomes</taxon>
        <taxon>ecological metagenomes</taxon>
    </lineage>
</organism>
<feature type="non-terminal residue" evidence="2">
    <location>
        <position position="135"/>
    </location>
</feature>
<evidence type="ECO:0000313" key="2">
    <source>
        <dbReference type="EMBL" id="KKK84111.1"/>
    </source>
</evidence>
<sequence>MAYGRKPPIRNMDPVILANHRELLSVNWDPLFSLAPGLTQAQLKRAGLTSSIPGRPRAIRVPRSVADKLLDEFASPPPSGGGEKSLTEPTAEELAQQAAQLGAAVDLGPAVRVLRRTPVNFHFTGNIAGGAAASE</sequence>
<name>A0A0F9BIA2_9ZZZZ</name>
<proteinExistence type="predicted"/>
<dbReference type="EMBL" id="LAZR01051919">
    <property type="protein sequence ID" value="KKK84111.1"/>
    <property type="molecule type" value="Genomic_DNA"/>
</dbReference>
<feature type="region of interest" description="Disordered" evidence="1">
    <location>
        <begin position="72"/>
        <end position="95"/>
    </location>
</feature>
<reference evidence="2" key="1">
    <citation type="journal article" date="2015" name="Nature">
        <title>Complex archaea that bridge the gap between prokaryotes and eukaryotes.</title>
        <authorList>
            <person name="Spang A."/>
            <person name="Saw J.H."/>
            <person name="Jorgensen S.L."/>
            <person name="Zaremba-Niedzwiedzka K."/>
            <person name="Martijn J."/>
            <person name="Lind A.E."/>
            <person name="van Eijk R."/>
            <person name="Schleper C."/>
            <person name="Guy L."/>
            <person name="Ettema T.J."/>
        </authorList>
    </citation>
    <scope>NUCLEOTIDE SEQUENCE</scope>
</reference>
<evidence type="ECO:0000256" key="1">
    <source>
        <dbReference type="SAM" id="MobiDB-lite"/>
    </source>
</evidence>
<dbReference type="AlphaFoldDB" id="A0A0F9BIA2"/>
<accession>A0A0F9BIA2</accession>
<protein>
    <submittedName>
        <fullName evidence="2">Uncharacterized protein</fullName>
    </submittedName>
</protein>
<gene>
    <name evidence="2" type="ORF">LCGC14_2786650</name>
</gene>